<gene>
    <name evidence="2" type="ORF">CK203_051672</name>
</gene>
<dbReference type="AlphaFoldDB" id="A0A438H5H5"/>
<evidence type="ECO:0000259" key="1">
    <source>
        <dbReference type="Pfam" id="PF13976"/>
    </source>
</evidence>
<accession>A0A438H5H5</accession>
<dbReference type="PANTHER" id="PTHR37610:SF92">
    <property type="entry name" value="RETROTRANSPOSON COPIA-LIKE N-TERMINAL DOMAIN-CONTAINING PROTEIN"/>
    <property type="match status" value="1"/>
</dbReference>
<organism evidence="2 3">
    <name type="scientific">Vitis vinifera</name>
    <name type="common">Grape</name>
    <dbReference type="NCBI Taxonomy" id="29760"/>
    <lineage>
        <taxon>Eukaryota</taxon>
        <taxon>Viridiplantae</taxon>
        <taxon>Streptophyta</taxon>
        <taxon>Embryophyta</taxon>
        <taxon>Tracheophyta</taxon>
        <taxon>Spermatophyta</taxon>
        <taxon>Magnoliopsida</taxon>
        <taxon>eudicotyledons</taxon>
        <taxon>Gunneridae</taxon>
        <taxon>Pentapetalae</taxon>
        <taxon>rosids</taxon>
        <taxon>Vitales</taxon>
        <taxon>Vitaceae</taxon>
        <taxon>Viteae</taxon>
        <taxon>Vitis</taxon>
    </lineage>
</organism>
<name>A0A438H5H5_VITVI</name>
<dbReference type="PANTHER" id="PTHR37610">
    <property type="entry name" value="CCHC-TYPE DOMAIN-CONTAINING PROTEIN"/>
    <property type="match status" value="1"/>
</dbReference>
<comment type="caution">
    <text evidence="2">The sequence shown here is derived from an EMBL/GenBank/DDBJ whole genome shotgun (WGS) entry which is preliminary data.</text>
</comment>
<sequence>MHVVSLTIAFTNPSEGVITTHNTGELSKWSQLICTFLKGNRKVSHLLGTGPSRGDPWFDGWDEQDSMIMAWLWNSMTPDISDTCMFLTTAKDIWDAIHQTYSKALDAAQVKELPTLNETISIIRAKESRRSGMLKPQNMEGSTMVVNKGNEIIRLALLITKGLIGQRLQTVITGITYGALTVKNLDTHKKNVGNFMAMIIRLALRITKGLISQRLQTVITRTTYGALTVKNLDIHKKNVGNFTPDEEKSLEQGRFNQEEIEKIRVLLGSLEKPSSTYSLALSGDVQISPTLILRNVLHVPKVSTNLVSIQKLTQDLGCIVSFFLTYCVFQDQDLGKRIGLAKEQNRLYYLEIPSESSVFFLSKHHLLNEKKNWLHHHRLGHLSFQTLKLLFPSLFNKLNVESFYCDVCELAKTQAFTLSHLIKEVQNLFI</sequence>
<feature type="domain" description="GAG-pre-integrase" evidence="1">
    <location>
        <begin position="346"/>
        <end position="412"/>
    </location>
</feature>
<dbReference type="EMBL" id="QGNW01000279">
    <property type="protein sequence ID" value="RVW79547.1"/>
    <property type="molecule type" value="Genomic_DNA"/>
</dbReference>
<proteinExistence type="predicted"/>
<dbReference type="InterPro" id="IPR025724">
    <property type="entry name" value="GAG-pre-integrase_dom"/>
</dbReference>
<reference evidence="2 3" key="1">
    <citation type="journal article" date="2018" name="PLoS Genet.">
        <title>Population sequencing reveals clonal diversity and ancestral inbreeding in the grapevine cultivar Chardonnay.</title>
        <authorList>
            <person name="Roach M.J."/>
            <person name="Johnson D.L."/>
            <person name="Bohlmann J."/>
            <person name="van Vuuren H.J."/>
            <person name="Jones S.J."/>
            <person name="Pretorius I.S."/>
            <person name="Schmidt S.A."/>
            <person name="Borneman A.R."/>
        </authorList>
    </citation>
    <scope>NUCLEOTIDE SEQUENCE [LARGE SCALE GENOMIC DNA]</scope>
    <source>
        <strain evidence="3">cv. Chardonnay</strain>
        <tissue evidence="2">Leaf</tissue>
    </source>
</reference>
<evidence type="ECO:0000313" key="3">
    <source>
        <dbReference type="Proteomes" id="UP000288805"/>
    </source>
</evidence>
<evidence type="ECO:0000313" key="2">
    <source>
        <dbReference type="EMBL" id="RVW79547.1"/>
    </source>
</evidence>
<protein>
    <recommendedName>
        <fullName evidence="1">GAG-pre-integrase domain-containing protein</fullName>
    </recommendedName>
</protein>
<dbReference type="Pfam" id="PF13976">
    <property type="entry name" value="gag_pre-integrs"/>
    <property type="match status" value="1"/>
</dbReference>
<dbReference type="Proteomes" id="UP000288805">
    <property type="component" value="Unassembled WGS sequence"/>
</dbReference>